<dbReference type="RefSeq" id="WP_109235980.1">
    <property type="nucleotide sequence ID" value="NZ_BMXZ01000001.1"/>
</dbReference>
<accession>A0A2U2ANW4</accession>
<dbReference type="GO" id="GO:0005886">
    <property type="term" value="C:plasma membrane"/>
    <property type="evidence" value="ECO:0007669"/>
    <property type="project" value="UniProtKB-SubCell"/>
</dbReference>
<feature type="transmembrane region" description="Helical" evidence="7">
    <location>
        <begin position="45"/>
        <end position="62"/>
    </location>
</feature>
<dbReference type="EMBL" id="QEWR01000002">
    <property type="protein sequence ID" value="PWD84857.1"/>
    <property type="molecule type" value="Genomic_DNA"/>
</dbReference>
<comment type="subcellular location">
    <subcellularLocation>
        <location evidence="1">Cell membrane</location>
        <topology evidence="1">Multi-pass membrane protein</topology>
    </subcellularLocation>
</comment>
<evidence type="ECO:0000256" key="1">
    <source>
        <dbReference type="ARBA" id="ARBA00004651"/>
    </source>
</evidence>
<dbReference type="PANTHER" id="PTHR30106:SF2">
    <property type="entry name" value="UPF0324 INNER MEMBRANE PROTEIN YEIH"/>
    <property type="match status" value="1"/>
</dbReference>
<feature type="transmembrane region" description="Helical" evidence="7">
    <location>
        <begin position="222"/>
        <end position="240"/>
    </location>
</feature>
<feature type="transmembrane region" description="Helical" evidence="7">
    <location>
        <begin position="189"/>
        <end position="210"/>
    </location>
</feature>
<feature type="transmembrane region" description="Helical" evidence="7">
    <location>
        <begin position="157"/>
        <end position="182"/>
    </location>
</feature>
<keyword evidence="6 7" id="KW-0472">Membrane</keyword>
<dbReference type="PANTHER" id="PTHR30106">
    <property type="entry name" value="INNER MEMBRANE PROTEIN YEIH-RELATED"/>
    <property type="match status" value="1"/>
</dbReference>
<evidence type="ECO:0000313" key="9">
    <source>
        <dbReference type="Proteomes" id="UP000244948"/>
    </source>
</evidence>
<organism evidence="8 9">
    <name type="scientific">Ignatzschineria indica</name>
    <dbReference type="NCBI Taxonomy" id="472583"/>
    <lineage>
        <taxon>Bacteria</taxon>
        <taxon>Pseudomonadati</taxon>
        <taxon>Pseudomonadota</taxon>
        <taxon>Gammaproteobacteria</taxon>
        <taxon>Cardiobacteriales</taxon>
        <taxon>Ignatzschineriaceae</taxon>
        <taxon>Ignatzschineria</taxon>
    </lineage>
</organism>
<evidence type="ECO:0000256" key="3">
    <source>
        <dbReference type="ARBA" id="ARBA00022475"/>
    </source>
</evidence>
<protein>
    <submittedName>
        <fullName evidence="8">Putative sulfate exporter family transporter</fullName>
    </submittedName>
</protein>
<feature type="transmembrane region" description="Helical" evidence="7">
    <location>
        <begin position="317"/>
        <end position="337"/>
    </location>
</feature>
<name>A0A2U2ANW4_9GAMM</name>
<dbReference type="Proteomes" id="UP000244948">
    <property type="component" value="Unassembled WGS sequence"/>
</dbReference>
<feature type="transmembrane region" description="Helical" evidence="7">
    <location>
        <begin position="127"/>
        <end position="151"/>
    </location>
</feature>
<keyword evidence="5 7" id="KW-1133">Transmembrane helix</keyword>
<feature type="transmembrane region" description="Helical" evidence="7">
    <location>
        <begin position="349"/>
        <end position="372"/>
    </location>
</feature>
<proteinExistence type="inferred from homology"/>
<feature type="transmembrane region" description="Helical" evidence="7">
    <location>
        <begin position="20"/>
        <end position="39"/>
    </location>
</feature>
<feature type="transmembrane region" description="Helical" evidence="7">
    <location>
        <begin position="97"/>
        <end position="120"/>
    </location>
</feature>
<feature type="transmembrane region" description="Helical" evidence="7">
    <location>
        <begin position="74"/>
        <end position="91"/>
    </location>
</feature>
<keyword evidence="9" id="KW-1185">Reference proteome</keyword>
<comment type="caution">
    <text evidence="8">The sequence shown here is derived from an EMBL/GenBank/DDBJ whole genome shotgun (WGS) entry which is preliminary data.</text>
</comment>
<evidence type="ECO:0000256" key="2">
    <source>
        <dbReference type="ARBA" id="ARBA00007977"/>
    </source>
</evidence>
<sequence>MKYPSFIPKPSEIPAIIPGLLLAIGTAAVAAILALWIPAIGPSPIAIFLGIILGNLFFKQNIFQKGTRFAEGRLLEYAIVLLGFSVTFSTLGELGFAGTLFITLQIIGTLLLAIGIGQLLHFTQNYYLLMAAGNGVCGSSAIAATAPVIGAKEEERGLIITIVNLMGTVMMFLLPLIALTLYDHALLQGAFIGGILQSVGQVIASASMLGDEVMRDATIFKIMRIASLIFIVLLFHQIAARNSRAAIKNSKKVTISMSEEEELNASKRHSSVNDKAPSSASSFLQSIIKIVPWYLFGFMIACTLNSIEIIHQDLTKGFLTLSGLFEVTALAAIGLRLNFSLLKQQGGKLALYALILGTGQILLALLLIAFFLQ</sequence>
<evidence type="ECO:0000256" key="4">
    <source>
        <dbReference type="ARBA" id="ARBA00022692"/>
    </source>
</evidence>
<keyword evidence="3" id="KW-1003">Cell membrane</keyword>
<evidence type="ECO:0000256" key="7">
    <source>
        <dbReference type="SAM" id="Phobius"/>
    </source>
</evidence>
<comment type="similarity">
    <text evidence="2">Belongs to the UPF0324 family.</text>
</comment>
<reference evidence="8 9" key="1">
    <citation type="journal article" date="2018" name="Genome Announc.">
        <title>Ignatzschineria cameli sp. nov., isolated from necrotic foot tissue of dromedaries (Camelus dromedarius) and associated maggots (Wohlfahrtia species) in Dubai.</title>
        <authorList>
            <person name="Tsang C.C."/>
            <person name="Tang J.Y."/>
            <person name="Fong J.Y."/>
            <person name="Kinne J."/>
            <person name="Lee H.H."/>
            <person name="Joseph M."/>
            <person name="Jose S."/>
            <person name="Schuster R.K."/>
            <person name="Tang Y."/>
            <person name="Sivakumar S."/>
            <person name="Chen J.H."/>
            <person name="Teng J.L."/>
            <person name="Lau S.K."/>
            <person name="Wernery U."/>
            <person name="Woo P.C."/>
        </authorList>
    </citation>
    <scope>NUCLEOTIDE SEQUENCE [LARGE SCALE GENOMIC DNA]</scope>
    <source>
        <strain evidence="8 9">KCTC 22643</strain>
    </source>
</reference>
<feature type="transmembrane region" description="Helical" evidence="7">
    <location>
        <begin position="291"/>
        <end position="311"/>
    </location>
</feature>
<evidence type="ECO:0000313" key="8">
    <source>
        <dbReference type="EMBL" id="PWD84857.1"/>
    </source>
</evidence>
<evidence type="ECO:0000256" key="6">
    <source>
        <dbReference type="ARBA" id="ARBA00023136"/>
    </source>
</evidence>
<evidence type="ECO:0000256" key="5">
    <source>
        <dbReference type="ARBA" id="ARBA00022989"/>
    </source>
</evidence>
<dbReference type="InterPro" id="IPR018383">
    <property type="entry name" value="UPF0324_pro"/>
</dbReference>
<dbReference type="AlphaFoldDB" id="A0A2U2ANW4"/>
<gene>
    <name evidence="8" type="ORF">DC082_04845</name>
</gene>
<keyword evidence="4 7" id="KW-0812">Transmembrane</keyword>
<dbReference type="Pfam" id="PF03601">
    <property type="entry name" value="Cons_hypoth698"/>
    <property type="match status" value="2"/>
</dbReference>